<dbReference type="EMBL" id="QZCW01000003">
    <property type="protein sequence ID" value="MCW5322857.1"/>
    <property type="molecule type" value="Genomic_DNA"/>
</dbReference>
<dbReference type="Pfam" id="PF22624">
    <property type="entry name" value="AASDHPPT_N"/>
    <property type="match status" value="1"/>
</dbReference>
<dbReference type="InterPro" id="IPR050559">
    <property type="entry name" value="P-Pant_transferase_sf"/>
</dbReference>
<comment type="caution">
    <text evidence="5">The sequence shown here is derived from an EMBL/GenBank/DDBJ whole genome shotgun (WGS) entry which is preliminary data.</text>
</comment>
<dbReference type="SUPFAM" id="SSF56214">
    <property type="entry name" value="4'-phosphopantetheinyl transferase"/>
    <property type="match status" value="2"/>
</dbReference>
<sequence length="255" mass="28466">MRPDAERVAWHAQDAGAMPLEGLGAPLHDGEVRIVCAPVASAATLPSAWLDAGEQQRWHAYRFAADRQRHHAAHALKRWVIGAVLGASPQRLAFAADARGKPRLVDAALHFNLSHSGAWVSLALRRDAEVGVDVEQAREPAIPLPWPAIRHPEEPDLTDSASFLKAWTLKEAVSKCCGQGLALDFSRLRLEQTQRSIDCYDDARRHWHAWHARLDASTHLALASDAAWRRLRWWRLSPAGEPRWAECQTVWAAPR</sequence>
<dbReference type="InterPro" id="IPR008278">
    <property type="entry name" value="4-PPantetheinyl_Trfase_dom"/>
</dbReference>
<gene>
    <name evidence="5" type="ORF">D5039_17400</name>
</gene>
<dbReference type="Proteomes" id="UP001208935">
    <property type="component" value="Unassembled WGS sequence"/>
</dbReference>
<accession>A0ABT3KWY9</accession>
<feature type="domain" description="4'-phosphopantetheinyl transferase" evidence="3">
    <location>
        <begin position="130"/>
        <end position="217"/>
    </location>
</feature>
<keyword evidence="6" id="KW-1185">Reference proteome</keyword>
<dbReference type="PANTHER" id="PTHR12215">
    <property type="entry name" value="PHOSPHOPANTETHEINE TRANSFERASE"/>
    <property type="match status" value="1"/>
</dbReference>
<evidence type="ECO:0000256" key="1">
    <source>
        <dbReference type="ARBA" id="ARBA00010990"/>
    </source>
</evidence>
<organism evidence="5 6">
    <name type="scientific">Verminephrobacter aporrectodeae subsp. tuberculatae</name>
    <dbReference type="NCBI Taxonomy" id="1110392"/>
    <lineage>
        <taxon>Bacteria</taxon>
        <taxon>Pseudomonadati</taxon>
        <taxon>Pseudomonadota</taxon>
        <taxon>Betaproteobacteria</taxon>
        <taxon>Burkholderiales</taxon>
        <taxon>Comamonadaceae</taxon>
        <taxon>Verminephrobacter</taxon>
    </lineage>
</organism>
<keyword evidence="2 5" id="KW-0808">Transferase</keyword>
<comment type="similarity">
    <text evidence="1">Belongs to the P-Pant transferase superfamily. Gsp/Sfp/HetI/AcpT family.</text>
</comment>
<dbReference type="GO" id="GO:0016740">
    <property type="term" value="F:transferase activity"/>
    <property type="evidence" value="ECO:0007669"/>
    <property type="project" value="UniProtKB-KW"/>
</dbReference>
<dbReference type="InterPro" id="IPR037143">
    <property type="entry name" value="4-PPantetheinyl_Trfase_dom_sf"/>
</dbReference>
<evidence type="ECO:0000313" key="5">
    <source>
        <dbReference type="EMBL" id="MCW5322857.1"/>
    </source>
</evidence>
<evidence type="ECO:0000259" key="4">
    <source>
        <dbReference type="Pfam" id="PF22624"/>
    </source>
</evidence>
<protein>
    <submittedName>
        <fullName evidence="5">4'-phosphopantetheinyl transferase superfamily protein</fullName>
    </submittedName>
</protein>
<evidence type="ECO:0000256" key="2">
    <source>
        <dbReference type="ARBA" id="ARBA00022679"/>
    </source>
</evidence>
<evidence type="ECO:0000313" key="6">
    <source>
        <dbReference type="Proteomes" id="UP001208935"/>
    </source>
</evidence>
<dbReference type="InterPro" id="IPR055066">
    <property type="entry name" value="AASDHPPT_N"/>
</dbReference>
<dbReference type="PANTHER" id="PTHR12215:SF10">
    <property type="entry name" value="L-AMINOADIPATE-SEMIALDEHYDE DEHYDROGENASE-PHOSPHOPANTETHEINYL TRANSFERASE"/>
    <property type="match status" value="1"/>
</dbReference>
<proteinExistence type="inferred from homology"/>
<evidence type="ECO:0000259" key="3">
    <source>
        <dbReference type="Pfam" id="PF01648"/>
    </source>
</evidence>
<reference evidence="6" key="1">
    <citation type="submission" date="2023-07" db="EMBL/GenBank/DDBJ databases">
        <title>Verminephrobacter genomes.</title>
        <authorList>
            <person name="Lund M.B."/>
        </authorList>
    </citation>
    <scope>NUCLEOTIDE SEQUENCE [LARGE SCALE GENOMIC DNA]</scope>
    <source>
        <strain evidence="6">AtM5-05</strain>
    </source>
</reference>
<feature type="domain" description="4'-phosphopantetheinyl transferase N-terminal" evidence="4">
    <location>
        <begin position="47"/>
        <end position="123"/>
    </location>
</feature>
<name>A0ABT3KWY9_9BURK</name>
<dbReference type="Gene3D" id="3.90.470.20">
    <property type="entry name" value="4'-phosphopantetheinyl transferase domain"/>
    <property type="match status" value="2"/>
</dbReference>
<dbReference type="Pfam" id="PF01648">
    <property type="entry name" value="ACPS"/>
    <property type="match status" value="1"/>
</dbReference>